<feature type="transmembrane region" description="Helical" evidence="6">
    <location>
        <begin position="760"/>
        <end position="780"/>
    </location>
</feature>
<dbReference type="Pfam" id="PF02687">
    <property type="entry name" value="FtsX"/>
    <property type="match status" value="2"/>
</dbReference>
<name>A0A2T4DH42_9BACT</name>
<comment type="caution">
    <text evidence="9">The sequence shown here is derived from an EMBL/GenBank/DDBJ whole genome shotgun (WGS) entry which is preliminary data.</text>
</comment>
<feature type="transmembrane region" description="Helical" evidence="6">
    <location>
        <begin position="339"/>
        <end position="359"/>
    </location>
</feature>
<proteinExistence type="predicted"/>
<evidence type="ECO:0000313" key="10">
    <source>
        <dbReference type="Proteomes" id="UP000240608"/>
    </source>
</evidence>
<evidence type="ECO:0000313" key="9">
    <source>
        <dbReference type="EMBL" id="PTB93058.1"/>
    </source>
</evidence>
<feature type="domain" description="ABC3 transporter permease C-terminal" evidence="7">
    <location>
        <begin position="679"/>
        <end position="790"/>
    </location>
</feature>
<feature type="transmembrane region" description="Helical" evidence="6">
    <location>
        <begin position="21"/>
        <end position="42"/>
    </location>
</feature>
<dbReference type="InterPro" id="IPR050250">
    <property type="entry name" value="Macrolide_Exporter_MacB"/>
</dbReference>
<dbReference type="PANTHER" id="PTHR30572:SF18">
    <property type="entry name" value="ABC-TYPE MACROLIDE FAMILY EXPORT SYSTEM PERMEASE COMPONENT 2"/>
    <property type="match status" value="1"/>
</dbReference>
<feature type="transmembrane region" description="Helical" evidence="6">
    <location>
        <begin position="421"/>
        <end position="445"/>
    </location>
</feature>
<evidence type="ECO:0000256" key="4">
    <source>
        <dbReference type="ARBA" id="ARBA00022989"/>
    </source>
</evidence>
<dbReference type="InterPro" id="IPR025857">
    <property type="entry name" value="MacB_PCD"/>
</dbReference>
<dbReference type="GO" id="GO:0005886">
    <property type="term" value="C:plasma membrane"/>
    <property type="evidence" value="ECO:0007669"/>
    <property type="project" value="UniProtKB-SubCell"/>
</dbReference>
<accession>A0A2T4DH42</accession>
<evidence type="ECO:0000256" key="1">
    <source>
        <dbReference type="ARBA" id="ARBA00004651"/>
    </source>
</evidence>
<keyword evidence="9" id="KW-0132">Cell division</keyword>
<keyword evidence="4 6" id="KW-1133">Transmembrane helix</keyword>
<feature type="domain" description="MacB-like periplasmic core" evidence="8">
    <location>
        <begin position="20"/>
        <end position="239"/>
    </location>
</feature>
<feature type="domain" description="ABC3 transporter permease C-terminal" evidence="7">
    <location>
        <begin position="288"/>
        <end position="404"/>
    </location>
</feature>
<dbReference type="AlphaFoldDB" id="A0A2T4DH42"/>
<sequence>MLKNYFKIAFRNLWKNKTYSTINILGLTLGITCSSLLFMLVIDELSFDNMYEKKDRLYRLVEINSTPEETRQFGIVPGPTGKVLSEEYEEIEDYTRLYKFGGQIVFQHNEEPYQERAYYFAEPNFFELFNLEWIAGDPATALQKPFAVVIDEEWAMRLFGSTDVLGKTLDSGGETDFLVTGVIKKLPQNSHIQYKILVGLPTDWDFYKEISTSWDRYGAYTYLLLKENAKPESIHQKMEGFVANHFKNPQEHDFYLQALPDIHFNSAAIEYTSDTNRGEITYVYIYIAIGFFMLLIACINYMNLATAKALDRGKEIGIRKVSGAYQYQLISQFLSESTLFAFIAFFLSFFLIDLLLPTFNGLTDKQFEFNVATFGSIFMLISSITIIVGLLSGSYPAVLMSRLKPASILKGAMHTGKGSILLRKVLVSTQFTLSVIMIIATLIAYRQLEYIQDVPLGFENEQMLIVDINNGDVRERFETIKTEFAKSPYVEGVAVSSRVPGEWKSIAEVYTKNFGSADSIKMNYIGFDADMIDLYKMEMLKGENFSGNNAVDSLHVIINETAAKALNLQEPIGKFLSLTDDGTEQQLQIAGVVKDFNFQSLHNKVGPMILGFRSNVFQSIDYFSLKFNAEHTEEVLAHAESVHHLFDAHSSMEYHFLDEQWAAFYKEDRRVSNVFSIGGGVTIFIACLGLFGLASFIIQQRTKEIGIRKVLGAEATSIIALLSKDFLKLILLATLIAVPISWFAMDKWLQDFAYRVDLSWWIFAIAGIAVMAIAFFTISFQSVKVALMNPVDSLKRE</sequence>
<keyword evidence="3 6" id="KW-0812">Transmembrane</keyword>
<dbReference type="Proteomes" id="UP000240608">
    <property type="component" value="Unassembled WGS sequence"/>
</dbReference>
<evidence type="ECO:0000259" key="8">
    <source>
        <dbReference type="Pfam" id="PF12704"/>
    </source>
</evidence>
<feature type="transmembrane region" description="Helical" evidence="6">
    <location>
        <begin position="726"/>
        <end position="745"/>
    </location>
</feature>
<dbReference type="EMBL" id="PYVU01000185">
    <property type="protein sequence ID" value="PTB93058.1"/>
    <property type="molecule type" value="Genomic_DNA"/>
</dbReference>
<dbReference type="GO" id="GO:0051301">
    <property type="term" value="P:cell division"/>
    <property type="evidence" value="ECO:0007669"/>
    <property type="project" value="UniProtKB-KW"/>
</dbReference>
<keyword evidence="2" id="KW-1003">Cell membrane</keyword>
<dbReference type="GO" id="GO:0022857">
    <property type="term" value="F:transmembrane transporter activity"/>
    <property type="evidence" value="ECO:0007669"/>
    <property type="project" value="TreeGrafter"/>
</dbReference>
<evidence type="ECO:0000256" key="3">
    <source>
        <dbReference type="ARBA" id="ARBA00022692"/>
    </source>
</evidence>
<feature type="transmembrane region" description="Helical" evidence="6">
    <location>
        <begin position="371"/>
        <end position="400"/>
    </location>
</feature>
<evidence type="ECO:0000256" key="5">
    <source>
        <dbReference type="ARBA" id="ARBA00023136"/>
    </source>
</evidence>
<gene>
    <name evidence="9" type="ORF">C9994_13365</name>
</gene>
<keyword evidence="9" id="KW-0131">Cell cycle</keyword>
<feature type="domain" description="MacB-like periplasmic core" evidence="8">
    <location>
        <begin position="458"/>
        <end position="599"/>
    </location>
</feature>
<keyword evidence="5 6" id="KW-0472">Membrane</keyword>
<organism evidence="9 10">
    <name type="scientific">Marivirga lumbricoides</name>
    <dbReference type="NCBI Taxonomy" id="1046115"/>
    <lineage>
        <taxon>Bacteria</taxon>
        <taxon>Pseudomonadati</taxon>
        <taxon>Bacteroidota</taxon>
        <taxon>Cytophagia</taxon>
        <taxon>Cytophagales</taxon>
        <taxon>Marivirgaceae</taxon>
        <taxon>Marivirga</taxon>
    </lineage>
</organism>
<evidence type="ECO:0000259" key="7">
    <source>
        <dbReference type="Pfam" id="PF02687"/>
    </source>
</evidence>
<dbReference type="InterPro" id="IPR003838">
    <property type="entry name" value="ABC3_permease_C"/>
</dbReference>
<reference evidence="9 10" key="1">
    <citation type="submission" date="2018-03" db="EMBL/GenBank/DDBJ databases">
        <title>Cross-interface Injection: A General Nanoliter Liquid Handling Method Applied to Single Cells Genome Amplification Automated Nanoliter Liquid Handling Applied to Single Cell Multiple Displacement Amplification.</title>
        <authorList>
            <person name="Yun J."/>
            <person name="Xu P."/>
            <person name="Xu J."/>
            <person name="Dai X."/>
            <person name="Wang Y."/>
            <person name="Zheng X."/>
            <person name="Cao C."/>
            <person name="Yi Q."/>
            <person name="Zhu Y."/>
            <person name="Wang L."/>
            <person name="Dong Z."/>
            <person name="Huang Y."/>
            <person name="Huang L."/>
            <person name="Du W."/>
        </authorList>
    </citation>
    <scope>NUCLEOTIDE SEQUENCE [LARGE SCALE GENOMIC DNA]</scope>
    <source>
        <strain evidence="9 10">Z-D1-2</strain>
    </source>
</reference>
<protein>
    <submittedName>
        <fullName evidence="9">Cell division protein FtsX</fullName>
    </submittedName>
</protein>
<dbReference type="Pfam" id="PF12704">
    <property type="entry name" value="MacB_PCD"/>
    <property type="match status" value="2"/>
</dbReference>
<dbReference type="PANTHER" id="PTHR30572">
    <property type="entry name" value="MEMBRANE COMPONENT OF TRANSPORTER-RELATED"/>
    <property type="match status" value="1"/>
</dbReference>
<feature type="transmembrane region" description="Helical" evidence="6">
    <location>
        <begin position="674"/>
        <end position="698"/>
    </location>
</feature>
<evidence type="ECO:0000256" key="6">
    <source>
        <dbReference type="SAM" id="Phobius"/>
    </source>
</evidence>
<comment type="subcellular location">
    <subcellularLocation>
        <location evidence="1">Cell membrane</location>
        <topology evidence="1">Multi-pass membrane protein</topology>
    </subcellularLocation>
</comment>
<evidence type="ECO:0000256" key="2">
    <source>
        <dbReference type="ARBA" id="ARBA00022475"/>
    </source>
</evidence>
<feature type="transmembrane region" description="Helical" evidence="6">
    <location>
        <begin position="283"/>
        <end position="304"/>
    </location>
</feature>